<dbReference type="AlphaFoldDB" id="A0A1J1HLU2"/>
<evidence type="ECO:0000313" key="2">
    <source>
        <dbReference type="Proteomes" id="UP000183832"/>
    </source>
</evidence>
<dbReference type="Proteomes" id="UP000183832">
    <property type="component" value="Unassembled WGS sequence"/>
</dbReference>
<protein>
    <submittedName>
        <fullName evidence="1">CLUMA_CG002844, isoform A</fullName>
    </submittedName>
</protein>
<dbReference type="EMBL" id="CVRI01000010">
    <property type="protein sequence ID" value="CRK89005.1"/>
    <property type="molecule type" value="Genomic_DNA"/>
</dbReference>
<sequence>MSEEYCSNKSLLLSLFTSHVSNYRQAMVKAGRVTYLCTSFSFSHLRLVEMKKEGRKEKKKESSLTEIIFIQQIHKEANICEIS</sequence>
<name>A0A1J1HLU2_9DIPT</name>
<accession>A0A1J1HLU2</accession>
<keyword evidence="2" id="KW-1185">Reference proteome</keyword>
<gene>
    <name evidence="1" type="ORF">CLUMA_CG002844</name>
</gene>
<proteinExistence type="predicted"/>
<organism evidence="1 2">
    <name type="scientific">Clunio marinus</name>
    <dbReference type="NCBI Taxonomy" id="568069"/>
    <lineage>
        <taxon>Eukaryota</taxon>
        <taxon>Metazoa</taxon>
        <taxon>Ecdysozoa</taxon>
        <taxon>Arthropoda</taxon>
        <taxon>Hexapoda</taxon>
        <taxon>Insecta</taxon>
        <taxon>Pterygota</taxon>
        <taxon>Neoptera</taxon>
        <taxon>Endopterygota</taxon>
        <taxon>Diptera</taxon>
        <taxon>Nematocera</taxon>
        <taxon>Chironomoidea</taxon>
        <taxon>Chironomidae</taxon>
        <taxon>Clunio</taxon>
    </lineage>
</organism>
<reference evidence="1 2" key="1">
    <citation type="submission" date="2015-04" db="EMBL/GenBank/DDBJ databases">
        <authorList>
            <person name="Syromyatnikov M.Y."/>
            <person name="Popov V.N."/>
        </authorList>
    </citation>
    <scope>NUCLEOTIDE SEQUENCE [LARGE SCALE GENOMIC DNA]</scope>
</reference>
<evidence type="ECO:0000313" key="1">
    <source>
        <dbReference type="EMBL" id="CRK89005.1"/>
    </source>
</evidence>